<reference evidence="1" key="1">
    <citation type="submission" date="2023-07" db="EMBL/GenBank/DDBJ databases">
        <title>Black Yeasts Isolated from many extreme environments.</title>
        <authorList>
            <person name="Coleine C."/>
            <person name="Stajich J.E."/>
            <person name="Selbmann L."/>
        </authorList>
    </citation>
    <scope>NUCLEOTIDE SEQUENCE</scope>
    <source>
        <strain evidence="1">CCFEE 5714</strain>
    </source>
</reference>
<name>A0ACC3N8C8_9PEZI</name>
<accession>A0ACC3N8C8</accession>
<dbReference type="EMBL" id="JAUTXU010000074">
    <property type="protein sequence ID" value="KAK3711689.1"/>
    <property type="molecule type" value="Genomic_DNA"/>
</dbReference>
<sequence>MASTGDDGSDTESLDFLSPTTGVAPVGEDVGGSDHGPDDSQPNQSQQKGDSSPTASEEESGEESDRENRFIGPDSTWRTHAAAERGLLASLEQQRANDLSIHLYNAHALKARIRDPKPGPSKGKYYRGKKHWIKSNEDGSLPWHPDVAWTAWPLRPEAVPRKGEVFGRPVLGEDDGTYRREEHWRPSGDLEEEVLAVMLRRAKEQFRERQWKGISSEAKPNDGVARPSGEEKGGSEASAPDADTDDSMRDGETDTESGESDSTFDDPIISHSFEPDIIADDEEAALILQPTFRHILSELDRLLMGLHTSRQGHVNRTNDRSTSRSKSKTQSGRSRSRSKVNGASSKGNKRSKRAVKAAEDDSDDGNSEDESVAPLKAGKKAASPRRRSRETGPDLSEEEGEQDPALASKRKILKRHADRARRHSDDEYVEDDASAHDTTPNEDNDANKVKSQAATLDNTREQPKIERTNPKRQRPLNPRDWSEVLGIASLVGWNPAVVDRAARRCTSLLGERMDFQAVSGSGTQTDTVDERETIFVKDEPERDWFCCPVSTCPRHDEPYEKTWRWREHLKRSHKFSNARITRLEASLGGQTGNLGSPNGGNDMGITIADDEVYGLDGETNGGDGEMNEDDALPRGATLQPGTIKMRRRKMKGGGNRKMSKRRRINEDDDDDTPREAQDKYSQQERQLHRTDTMADKDFTPREMEIMAKAWNCFTEEPKQTGMTNPRSASNAWAQIKKKIAVKGGITKDKDTNGTAENGGSEAGTPKPKGTPRKRGKKADAEDGDGDGASPTKKKKATPKKKAAKSEDTAEEDAGAVESPDGVVKAEEGEDDLLS</sequence>
<comment type="caution">
    <text evidence="1">The sequence shown here is derived from an EMBL/GenBank/DDBJ whole genome shotgun (WGS) entry which is preliminary data.</text>
</comment>
<proteinExistence type="predicted"/>
<dbReference type="Proteomes" id="UP001281147">
    <property type="component" value="Unassembled WGS sequence"/>
</dbReference>
<evidence type="ECO:0000313" key="1">
    <source>
        <dbReference type="EMBL" id="KAK3711689.1"/>
    </source>
</evidence>
<keyword evidence="2" id="KW-1185">Reference proteome</keyword>
<evidence type="ECO:0000313" key="2">
    <source>
        <dbReference type="Proteomes" id="UP001281147"/>
    </source>
</evidence>
<gene>
    <name evidence="1" type="ORF">LTR37_009466</name>
</gene>
<protein>
    <submittedName>
        <fullName evidence="1">Uncharacterized protein</fullName>
    </submittedName>
</protein>
<organism evidence="1 2">
    <name type="scientific">Vermiconidia calcicola</name>
    <dbReference type="NCBI Taxonomy" id="1690605"/>
    <lineage>
        <taxon>Eukaryota</taxon>
        <taxon>Fungi</taxon>
        <taxon>Dikarya</taxon>
        <taxon>Ascomycota</taxon>
        <taxon>Pezizomycotina</taxon>
        <taxon>Dothideomycetes</taxon>
        <taxon>Dothideomycetidae</taxon>
        <taxon>Mycosphaerellales</taxon>
        <taxon>Extremaceae</taxon>
        <taxon>Vermiconidia</taxon>
    </lineage>
</organism>